<dbReference type="PANTHER" id="PTHR43470">
    <property type="entry name" value="PHOSPHATE TRANSPORT SYSTEM PERMEASE PROTEIN PSTA-RELATED"/>
    <property type="match status" value="1"/>
</dbReference>
<accession>A0A644WJ29</accession>
<dbReference type="GO" id="GO:0005315">
    <property type="term" value="F:phosphate transmembrane transporter activity"/>
    <property type="evidence" value="ECO:0007669"/>
    <property type="project" value="InterPro"/>
</dbReference>
<keyword evidence="7 8" id="KW-0472">Membrane</keyword>
<dbReference type="InterPro" id="IPR005672">
    <property type="entry name" value="Phosphate_PstA"/>
</dbReference>
<feature type="transmembrane region" description="Helical" evidence="8">
    <location>
        <begin position="385"/>
        <end position="407"/>
    </location>
</feature>
<evidence type="ECO:0000256" key="4">
    <source>
        <dbReference type="ARBA" id="ARBA00022475"/>
    </source>
</evidence>
<keyword evidence="5 8" id="KW-0812">Transmembrane</keyword>
<dbReference type="EMBL" id="VSSQ01000875">
    <property type="protein sequence ID" value="MPM02523.1"/>
    <property type="molecule type" value="Genomic_DNA"/>
</dbReference>
<dbReference type="CDD" id="cd06261">
    <property type="entry name" value="TM_PBP2"/>
    <property type="match status" value="1"/>
</dbReference>
<feature type="transmembrane region" description="Helical" evidence="8">
    <location>
        <begin position="264"/>
        <end position="286"/>
    </location>
</feature>
<name>A0A644WJ29_9ZZZZ</name>
<comment type="subcellular location">
    <subcellularLocation>
        <location evidence="1">Cell membrane</location>
        <topology evidence="1">Multi-pass membrane protein</topology>
    </subcellularLocation>
</comment>
<dbReference type="GO" id="GO:0005886">
    <property type="term" value="C:plasma membrane"/>
    <property type="evidence" value="ECO:0007669"/>
    <property type="project" value="UniProtKB-SubCell"/>
</dbReference>
<evidence type="ECO:0000256" key="7">
    <source>
        <dbReference type="ARBA" id="ARBA00023136"/>
    </source>
</evidence>
<keyword evidence="6 8" id="KW-1133">Transmembrane helix</keyword>
<gene>
    <name evidence="10" type="ORF">SDC9_48772</name>
</gene>
<evidence type="ECO:0000259" key="9">
    <source>
        <dbReference type="PROSITE" id="PS50928"/>
    </source>
</evidence>
<dbReference type="InterPro" id="IPR000515">
    <property type="entry name" value="MetI-like"/>
</dbReference>
<comment type="caution">
    <text evidence="10">The sequence shown here is derived from an EMBL/GenBank/DDBJ whole genome shotgun (WGS) entry which is preliminary data.</text>
</comment>
<keyword evidence="4" id="KW-1003">Cell membrane</keyword>
<feature type="transmembrane region" description="Helical" evidence="8">
    <location>
        <begin position="25"/>
        <end position="50"/>
    </location>
</feature>
<evidence type="ECO:0000256" key="2">
    <source>
        <dbReference type="ARBA" id="ARBA00007069"/>
    </source>
</evidence>
<comment type="similarity">
    <text evidence="2">Belongs to the binding-protein-dependent transport system permease family. CysTW subfamily.</text>
</comment>
<sequence length="419" mass="46270">MQSSLAFGSEENVLSLMEKRRKVSLIWQAVFLLATSLAILFLVLLLFSIIDSTFGYAALAYEVEPSSLVEGRQHLSEFSRLQLEETARSRLSSGILRRVEYEKPIADRSDKDLTALLEQYVVKPSVLRTWGLWESLTNQDEIEMYLQEQDQAVLTFKNWLTFDFLFADQSANPLYAGIRTALLGSLWIILITFLFAFPIGVGSAIYLQEYAKPNRLSRLLQLNIFNLSAVPSIIYGLLGLAVFVRAMEGLTSGSVFSTTVDTTANGRTILSGGLTLGLLVLPIIIINTQEALKAVPDSLRMSSYGIGATKWQTTWGQVLPVSIDRILTGTILALSRALGETAPLVVIGASTFISVDPSGIFSKFTTLPIQIYQWSARPQGAYRNVAGAAIIALMILLMILNSSAIIIRDRLSKKKRMEA</sequence>
<dbReference type="PANTHER" id="PTHR43470:SF5">
    <property type="entry name" value="PHOSPHATE TRANSPORT SYSTEM PERMEASE PROTEIN PSTA"/>
    <property type="match status" value="1"/>
</dbReference>
<dbReference type="PROSITE" id="PS50928">
    <property type="entry name" value="ABC_TM1"/>
    <property type="match status" value="1"/>
</dbReference>
<evidence type="ECO:0000313" key="10">
    <source>
        <dbReference type="EMBL" id="MPM02523.1"/>
    </source>
</evidence>
<dbReference type="NCBIfam" id="TIGR00974">
    <property type="entry name" value="3a0107s02c"/>
    <property type="match status" value="1"/>
</dbReference>
<dbReference type="Gene3D" id="1.10.3720.10">
    <property type="entry name" value="MetI-like"/>
    <property type="match status" value="1"/>
</dbReference>
<dbReference type="GO" id="GO:0035435">
    <property type="term" value="P:phosphate ion transmembrane transport"/>
    <property type="evidence" value="ECO:0007669"/>
    <property type="project" value="InterPro"/>
</dbReference>
<evidence type="ECO:0000256" key="3">
    <source>
        <dbReference type="ARBA" id="ARBA00022448"/>
    </source>
</evidence>
<feature type="transmembrane region" description="Helical" evidence="8">
    <location>
        <begin position="186"/>
        <end position="207"/>
    </location>
</feature>
<dbReference type="Pfam" id="PF00528">
    <property type="entry name" value="BPD_transp_1"/>
    <property type="match status" value="1"/>
</dbReference>
<dbReference type="SUPFAM" id="SSF161098">
    <property type="entry name" value="MetI-like"/>
    <property type="match status" value="1"/>
</dbReference>
<evidence type="ECO:0000256" key="6">
    <source>
        <dbReference type="ARBA" id="ARBA00022989"/>
    </source>
</evidence>
<reference evidence="10" key="1">
    <citation type="submission" date="2019-08" db="EMBL/GenBank/DDBJ databases">
        <authorList>
            <person name="Kucharzyk K."/>
            <person name="Murdoch R.W."/>
            <person name="Higgins S."/>
            <person name="Loffler F."/>
        </authorList>
    </citation>
    <scope>NUCLEOTIDE SEQUENCE</scope>
</reference>
<organism evidence="10">
    <name type="scientific">bioreactor metagenome</name>
    <dbReference type="NCBI Taxonomy" id="1076179"/>
    <lineage>
        <taxon>unclassified sequences</taxon>
        <taxon>metagenomes</taxon>
        <taxon>ecological metagenomes</taxon>
    </lineage>
</organism>
<feature type="domain" description="ABC transmembrane type-1" evidence="9">
    <location>
        <begin position="182"/>
        <end position="406"/>
    </location>
</feature>
<evidence type="ECO:0000256" key="5">
    <source>
        <dbReference type="ARBA" id="ARBA00022692"/>
    </source>
</evidence>
<evidence type="ECO:0000256" key="8">
    <source>
        <dbReference type="SAM" id="Phobius"/>
    </source>
</evidence>
<dbReference type="InterPro" id="IPR035906">
    <property type="entry name" value="MetI-like_sf"/>
</dbReference>
<evidence type="ECO:0000256" key="1">
    <source>
        <dbReference type="ARBA" id="ARBA00004651"/>
    </source>
</evidence>
<dbReference type="AlphaFoldDB" id="A0A644WJ29"/>
<protein>
    <recommendedName>
        <fullName evidence="9">ABC transmembrane type-1 domain-containing protein</fullName>
    </recommendedName>
</protein>
<keyword evidence="3" id="KW-0813">Transport</keyword>
<feature type="transmembrane region" description="Helical" evidence="8">
    <location>
        <begin position="219"/>
        <end position="244"/>
    </location>
</feature>
<proteinExistence type="inferred from homology"/>